<evidence type="ECO:0000256" key="4">
    <source>
        <dbReference type="ARBA" id="ARBA00023125"/>
    </source>
</evidence>
<dbReference type="PROSITE" id="PS00675">
    <property type="entry name" value="SIGMA54_INTERACT_1"/>
    <property type="match status" value="1"/>
</dbReference>
<accession>A0A1H7YK44</accession>
<reference evidence="7 8" key="1">
    <citation type="submission" date="2016-10" db="EMBL/GenBank/DDBJ databases">
        <authorList>
            <person name="de Groot N.N."/>
        </authorList>
    </citation>
    <scope>NUCLEOTIDE SEQUENCE [LARGE SCALE GENOMIC DNA]</scope>
    <source>
        <strain evidence="7 8">DSM 8423</strain>
    </source>
</reference>
<dbReference type="InterPro" id="IPR009057">
    <property type="entry name" value="Homeodomain-like_sf"/>
</dbReference>
<proteinExistence type="predicted"/>
<dbReference type="InterPro" id="IPR058031">
    <property type="entry name" value="AAA_lid_NorR"/>
</dbReference>
<dbReference type="Pfam" id="PF02954">
    <property type="entry name" value="HTH_8"/>
    <property type="match status" value="1"/>
</dbReference>
<dbReference type="InterPro" id="IPR025662">
    <property type="entry name" value="Sigma_54_int_dom_ATP-bd_1"/>
</dbReference>
<dbReference type="AlphaFoldDB" id="A0A1H7YK44"/>
<dbReference type="Pfam" id="PF00158">
    <property type="entry name" value="Sigma54_activat"/>
    <property type="match status" value="1"/>
</dbReference>
<dbReference type="Gene3D" id="1.10.10.60">
    <property type="entry name" value="Homeodomain-like"/>
    <property type="match status" value="1"/>
</dbReference>
<dbReference type="InterPro" id="IPR002197">
    <property type="entry name" value="HTH_Fis"/>
</dbReference>
<dbReference type="EMBL" id="FOBS01000016">
    <property type="protein sequence ID" value="SEM45657.1"/>
    <property type="molecule type" value="Genomic_DNA"/>
</dbReference>
<dbReference type="PRINTS" id="PR01590">
    <property type="entry name" value="HTHFIS"/>
</dbReference>
<dbReference type="PROSITE" id="PS00676">
    <property type="entry name" value="SIGMA54_INTERACT_2"/>
    <property type="match status" value="1"/>
</dbReference>
<dbReference type="Gene3D" id="3.30.450.40">
    <property type="match status" value="2"/>
</dbReference>
<dbReference type="PROSITE" id="PS50045">
    <property type="entry name" value="SIGMA54_INTERACT_4"/>
    <property type="match status" value="1"/>
</dbReference>
<dbReference type="GO" id="GO:0043565">
    <property type="term" value="F:sequence-specific DNA binding"/>
    <property type="evidence" value="ECO:0007669"/>
    <property type="project" value="InterPro"/>
</dbReference>
<evidence type="ECO:0000313" key="7">
    <source>
        <dbReference type="EMBL" id="SEM45657.1"/>
    </source>
</evidence>
<feature type="domain" description="Sigma-54 factor interaction" evidence="6">
    <location>
        <begin position="383"/>
        <end position="612"/>
    </location>
</feature>
<gene>
    <name evidence="7" type="ORF">SAMN04489760_11663</name>
</gene>
<dbReference type="InterPro" id="IPR027417">
    <property type="entry name" value="P-loop_NTPase"/>
</dbReference>
<dbReference type="InterPro" id="IPR002078">
    <property type="entry name" value="Sigma_54_int"/>
</dbReference>
<dbReference type="STRING" id="43775.SAMN04489760_11663"/>
<evidence type="ECO:0000313" key="8">
    <source>
        <dbReference type="Proteomes" id="UP000198744"/>
    </source>
</evidence>
<sequence length="707" mass="79475">MVTTSRYVDALLTSAMPLADKDKLLKTLLRITSLLTNPSNVEEIMQKILDDVVDALGFDQGIIRMCDGSRQFLETRVVKNYKPEEAKRAFSVAINLSHDCVASKVYKTGQAMVIEDVSTDPRMTETDRLLTRLNDRGSIFCAPLKIGNVVFGITATWCRQETSFFPEMMDLFLTFANQMSIIIHNAQLFDNNAEKIRQLTVLGKAVSEMNSSYVLDNHIREVLTEAALDISSASKALFYIIDDDKNRFLIHDGKQVTTEEKQLRNSRIEPSIIPQAISSNAIVVKQPPITEDGSIPIFDGLDSELAIPLHIGDKFRGALYLAKERSQYTPDQINVLDILVKNACTAYDNSIMHSLLSREAKSLKTEVEKLKEREDFLLGFDNIIGTSTKMAGIFHVIKEVAGHNTPVLIQGESGTGKELIARAIHRQSNRNTRAFVDVNCAAIPGTLLESELFGYEAGAFTDARKKKIGLLDYANGGTMLLDEIGDMSFPLQAKFLRVLEEGHIRRLGGTENIPIDVRFVFSTNKDLSKMVNDGLFREDLYYRISVVPIVLPPLRERGEDILLLAKHYVREFNKKFRKKVRGFSKEAEQILLAYRWAGNVRELKNIMERVMILQNVGTTILPENLPAEMRAADEGGNYRISMDTFLPNLTSGSMDYTAITEEITNKIKGKILERALEMSRGRKSEAAKLLNISRYKLIREQKKSGIS</sequence>
<dbReference type="GO" id="GO:0005524">
    <property type="term" value="F:ATP binding"/>
    <property type="evidence" value="ECO:0007669"/>
    <property type="project" value="UniProtKB-KW"/>
</dbReference>
<evidence type="ECO:0000256" key="5">
    <source>
        <dbReference type="ARBA" id="ARBA00023163"/>
    </source>
</evidence>
<evidence type="ECO:0000256" key="3">
    <source>
        <dbReference type="ARBA" id="ARBA00023015"/>
    </source>
</evidence>
<keyword evidence="4 7" id="KW-0238">DNA-binding</keyword>
<dbReference type="SMART" id="SM00382">
    <property type="entry name" value="AAA"/>
    <property type="match status" value="1"/>
</dbReference>
<dbReference type="Pfam" id="PF25601">
    <property type="entry name" value="AAA_lid_14"/>
    <property type="match status" value="1"/>
</dbReference>
<dbReference type="SUPFAM" id="SSF46689">
    <property type="entry name" value="Homeodomain-like"/>
    <property type="match status" value="1"/>
</dbReference>
<dbReference type="SUPFAM" id="SSF52540">
    <property type="entry name" value="P-loop containing nucleoside triphosphate hydrolases"/>
    <property type="match status" value="1"/>
</dbReference>
<dbReference type="PANTHER" id="PTHR32071:SF113">
    <property type="entry name" value="ALGINATE BIOSYNTHESIS TRANSCRIPTIONAL REGULATORY PROTEIN ALGB"/>
    <property type="match status" value="1"/>
</dbReference>
<dbReference type="Gene3D" id="3.40.50.300">
    <property type="entry name" value="P-loop containing nucleotide triphosphate hydrolases"/>
    <property type="match status" value="1"/>
</dbReference>
<dbReference type="CDD" id="cd00009">
    <property type="entry name" value="AAA"/>
    <property type="match status" value="1"/>
</dbReference>
<evidence type="ECO:0000256" key="2">
    <source>
        <dbReference type="ARBA" id="ARBA00022840"/>
    </source>
</evidence>
<name>A0A1H7YK44_9BACT</name>
<dbReference type="GO" id="GO:0006355">
    <property type="term" value="P:regulation of DNA-templated transcription"/>
    <property type="evidence" value="ECO:0007669"/>
    <property type="project" value="InterPro"/>
</dbReference>
<dbReference type="InterPro" id="IPR003593">
    <property type="entry name" value="AAA+_ATPase"/>
</dbReference>
<dbReference type="InterPro" id="IPR029016">
    <property type="entry name" value="GAF-like_dom_sf"/>
</dbReference>
<dbReference type="SMART" id="SM00065">
    <property type="entry name" value="GAF"/>
    <property type="match status" value="1"/>
</dbReference>
<keyword evidence="3" id="KW-0805">Transcription regulation</keyword>
<keyword evidence="2" id="KW-0067">ATP-binding</keyword>
<dbReference type="OrthoDB" id="9763792at2"/>
<dbReference type="PANTHER" id="PTHR32071">
    <property type="entry name" value="TRANSCRIPTIONAL REGULATORY PROTEIN"/>
    <property type="match status" value="1"/>
</dbReference>
<dbReference type="Pfam" id="PF13185">
    <property type="entry name" value="GAF_2"/>
    <property type="match status" value="1"/>
</dbReference>
<keyword evidence="8" id="KW-1185">Reference proteome</keyword>
<keyword evidence="5" id="KW-0804">Transcription</keyword>
<dbReference type="Gene3D" id="1.10.8.60">
    <property type="match status" value="1"/>
</dbReference>
<organism evidence="7 8">
    <name type="scientific">Syntrophus gentianae</name>
    <dbReference type="NCBI Taxonomy" id="43775"/>
    <lineage>
        <taxon>Bacteria</taxon>
        <taxon>Pseudomonadati</taxon>
        <taxon>Thermodesulfobacteriota</taxon>
        <taxon>Syntrophia</taxon>
        <taxon>Syntrophales</taxon>
        <taxon>Syntrophaceae</taxon>
        <taxon>Syntrophus</taxon>
    </lineage>
</organism>
<dbReference type="Proteomes" id="UP000198744">
    <property type="component" value="Unassembled WGS sequence"/>
</dbReference>
<dbReference type="SUPFAM" id="SSF55781">
    <property type="entry name" value="GAF domain-like"/>
    <property type="match status" value="2"/>
</dbReference>
<dbReference type="InterPro" id="IPR025943">
    <property type="entry name" value="Sigma_54_int_dom_ATP-bd_2"/>
</dbReference>
<dbReference type="FunFam" id="3.40.50.300:FF:000006">
    <property type="entry name" value="DNA-binding transcriptional regulator NtrC"/>
    <property type="match status" value="1"/>
</dbReference>
<evidence type="ECO:0000259" key="6">
    <source>
        <dbReference type="PROSITE" id="PS50045"/>
    </source>
</evidence>
<protein>
    <submittedName>
        <fullName evidence="7">Transcriptional regulator containing GAF, AAA-type ATPase, and DNA-binding Fis domains</fullName>
    </submittedName>
</protein>
<evidence type="ECO:0000256" key="1">
    <source>
        <dbReference type="ARBA" id="ARBA00022741"/>
    </source>
</evidence>
<dbReference type="InterPro" id="IPR003018">
    <property type="entry name" value="GAF"/>
</dbReference>
<keyword evidence="1" id="KW-0547">Nucleotide-binding</keyword>